<comment type="caution">
    <text evidence="2">The sequence shown here is derived from an EMBL/GenBank/DDBJ whole genome shotgun (WGS) entry which is preliminary data.</text>
</comment>
<organism evidence="2 3">
    <name type="scientific">Lactobacillus equicursoris</name>
    <dbReference type="NCBI Taxonomy" id="420645"/>
    <lineage>
        <taxon>Bacteria</taxon>
        <taxon>Bacillati</taxon>
        <taxon>Bacillota</taxon>
        <taxon>Bacilli</taxon>
        <taxon>Lactobacillales</taxon>
        <taxon>Lactobacillaceae</taxon>
        <taxon>Lactobacillus</taxon>
    </lineage>
</organism>
<proteinExistence type="predicted"/>
<dbReference type="AlphaFoldDB" id="A0A844FMC4"/>
<evidence type="ECO:0000313" key="2">
    <source>
        <dbReference type="EMBL" id="MST79405.1"/>
    </source>
</evidence>
<feature type="transmembrane region" description="Helical" evidence="1">
    <location>
        <begin position="205"/>
        <end position="228"/>
    </location>
</feature>
<dbReference type="RefSeq" id="WP_154486492.1">
    <property type="nucleotide sequence ID" value="NZ_VUMW01000005.1"/>
</dbReference>
<evidence type="ECO:0000256" key="1">
    <source>
        <dbReference type="SAM" id="Phobius"/>
    </source>
</evidence>
<accession>A0A844FMC4</accession>
<dbReference type="Proteomes" id="UP000452141">
    <property type="component" value="Unassembled WGS sequence"/>
</dbReference>
<reference evidence="2 3" key="1">
    <citation type="submission" date="2019-08" db="EMBL/GenBank/DDBJ databases">
        <title>In-depth cultivation of the pig gut microbiome towards novel bacterial diversity and tailored functional studies.</title>
        <authorList>
            <person name="Wylensek D."/>
            <person name="Hitch T.C.A."/>
            <person name="Clavel T."/>
        </authorList>
    </citation>
    <scope>NUCLEOTIDE SEQUENCE [LARGE SCALE GENOMIC DNA]</scope>
    <source>
        <strain evidence="2 3">WCA-470BD-2E</strain>
    </source>
</reference>
<evidence type="ECO:0000313" key="3">
    <source>
        <dbReference type="Proteomes" id="UP000452141"/>
    </source>
</evidence>
<protein>
    <submittedName>
        <fullName evidence="2">Uncharacterized protein</fullName>
    </submittedName>
</protein>
<gene>
    <name evidence="2" type="ORF">FYJ61_02685</name>
</gene>
<sequence length="249" mass="28354">MKKNYLRVQKIICTLLAILSLVALLTGPVTFKMDGAKDFASDTIENFANAKKPTAMSMAANAAINSGLKDDLVKELPKKVSLSESYLSLYHLVVRYRENQKLKSSDLKLPAKNSLQKFLSELILYLVNSELKLHESELQQITQIYQLSLWVVCFLYILGVALLIFNRHFAWLPILVGSVSAFGFQVFICNYLTKLAQQEVYSKIWFNYSWLSVAGFAVALVLVAFLFYQDWRKWRGKGAKTSELTETEE</sequence>
<feature type="transmembrane region" description="Helical" evidence="1">
    <location>
        <begin position="147"/>
        <end position="165"/>
    </location>
</feature>
<name>A0A844FMC4_9LACO</name>
<keyword evidence="1" id="KW-0812">Transmembrane</keyword>
<keyword evidence="1" id="KW-0472">Membrane</keyword>
<feature type="transmembrane region" description="Helical" evidence="1">
    <location>
        <begin position="172"/>
        <end position="193"/>
    </location>
</feature>
<keyword evidence="1" id="KW-1133">Transmembrane helix</keyword>
<dbReference type="EMBL" id="VUMW01000005">
    <property type="protein sequence ID" value="MST79405.1"/>
    <property type="molecule type" value="Genomic_DNA"/>
</dbReference>